<protein>
    <submittedName>
        <fullName evidence="1">Uncharacterized protein</fullName>
    </submittedName>
</protein>
<name>A0ABR5CZM3_9HYPH</name>
<dbReference type="EMBL" id="JWIT01000040">
    <property type="protein sequence ID" value="KJF70278.1"/>
    <property type="molecule type" value="Genomic_DNA"/>
</dbReference>
<organism evidence="1 2">
    <name type="scientific">Agrobacterium arsenijevicii</name>
    <dbReference type="NCBI Taxonomy" id="1585697"/>
    <lineage>
        <taxon>Bacteria</taxon>
        <taxon>Pseudomonadati</taxon>
        <taxon>Pseudomonadota</taxon>
        <taxon>Alphaproteobacteria</taxon>
        <taxon>Hyphomicrobiales</taxon>
        <taxon>Rhizobiaceae</taxon>
        <taxon>Rhizobium/Agrobacterium group</taxon>
        <taxon>Agrobacterium</taxon>
    </lineage>
</organism>
<sequence length="132" mass="15190">MVAIAEQQKPDVSLRQMTDGQGCYRDVELDWIDVLLEPAFFSSTLEYRTQYRNERRVEVLNIWQGPYVPSPVQVLAVEERYDFRVLSAIIPGKFGEATDGFHRVEFGQLELGLRVSNLRVYQPLKPAACRPT</sequence>
<proteinExistence type="predicted"/>
<accession>A0ABR5CZM3</accession>
<evidence type="ECO:0000313" key="2">
    <source>
        <dbReference type="Proteomes" id="UP000032564"/>
    </source>
</evidence>
<gene>
    <name evidence="1" type="ORF">RP75_27295</name>
</gene>
<keyword evidence="2" id="KW-1185">Reference proteome</keyword>
<comment type="caution">
    <text evidence="1">The sequence shown here is derived from an EMBL/GenBank/DDBJ whole genome shotgun (WGS) entry which is preliminary data.</text>
</comment>
<reference evidence="1 2" key="1">
    <citation type="submission" date="2014-12" db="EMBL/GenBank/DDBJ databases">
        <authorList>
            <person name="Kuzmanovic N."/>
            <person name="Pulawska J."/>
            <person name="Obradovic A."/>
        </authorList>
    </citation>
    <scope>NUCLEOTIDE SEQUENCE [LARGE SCALE GENOMIC DNA]</scope>
    <source>
        <strain evidence="1 2">KFB 330</strain>
    </source>
</reference>
<evidence type="ECO:0000313" key="1">
    <source>
        <dbReference type="EMBL" id="KJF70278.1"/>
    </source>
</evidence>
<dbReference type="Proteomes" id="UP000032564">
    <property type="component" value="Unassembled WGS sequence"/>
</dbReference>